<accession>A0ABR0KEB3</accession>
<name>A0ABR0KEB3_9EURO</name>
<organism evidence="2 3">
    <name type="scientific">Lithohypha guttulata</name>
    <dbReference type="NCBI Taxonomy" id="1690604"/>
    <lineage>
        <taxon>Eukaryota</taxon>
        <taxon>Fungi</taxon>
        <taxon>Dikarya</taxon>
        <taxon>Ascomycota</taxon>
        <taxon>Pezizomycotina</taxon>
        <taxon>Eurotiomycetes</taxon>
        <taxon>Chaetothyriomycetidae</taxon>
        <taxon>Chaetothyriales</taxon>
        <taxon>Trichomeriaceae</taxon>
        <taxon>Lithohypha</taxon>
    </lineage>
</organism>
<sequence length="148" mass="16494">MHMLTKLFLLGASATVIHAQLDDARLGKIKFCKEKDLGGECYTEPLKAGKCLPIPDSNATGDKGSSYTIFGGPSDVYCILYKDYECDVQGSSETKDKEVGCSYPRYNEGKCNMLERDTIFRSYYCWPYQYADDYVHPEPGTACAFGCV</sequence>
<protein>
    <submittedName>
        <fullName evidence="2">Uncharacterized protein</fullName>
    </submittedName>
</protein>
<feature type="signal peptide" evidence="1">
    <location>
        <begin position="1"/>
        <end position="19"/>
    </location>
</feature>
<feature type="chain" id="PRO_5046775445" evidence="1">
    <location>
        <begin position="20"/>
        <end position="148"/>
    </location>
</feature>
<dbReference type="EMBL" id="JAVRRG010000036">
    <property type="protein sequence ID" value="KAK5094136.1"/>
    <property type="molecule type" value="Genomic_DNA"/>
</dbReference>
<gene>
    <name evidence="2" type="ORF">LTR24_003741</name>
</gene>
<evidence type="ECO:0000313" key="3">
    <source>
        <dbReference type="Proteomes" id="UP001345013"/>
    </source>
</evidence>
<proteinExistence type="predicted"/>
<evidence type="ECO:0000256" key="1">
    <source>
        <dbReference type="SAM" id="SignalP"/>
    </source>
</evidence>
<reference evidence="2 3" key="1">
    <citation type="submission" date="2023-08" db="EMBL/GenBank/DDBJ databases">
        <title>Black Yeasts Isolated from many extreme environments.</title>
        <authorList>
            <person name="Coleine C."/>
            <person name="Stajich J.E."/>
            <person name="Selbmann L."/>
        </authorList>
    </citation>
    <scope>NUCLEOTIDE SEQUENCE [LARGE SCALE GENOMIC DNA]</scope>
    <source>
        <strain evidence="2 3">CCFEE 5885</strain>
    </source>
</reference>
<keyword evidence="1" id="KW-0732">Signal</keyword>
<keyword evidence="3" id="KW-1185">Reference proteome</keyword>
<comment type="caution">
    <text evidence="2">The sequence shown here is derived from an EMBL/GenBank/DDBJ whole genome shotgun (WGS) entry which is preliminary data.</text>
</comment>
<evidence type="ECO:0000313" key="2">
    <source>
        <dbReference type="EMBL" id="KAK5094136.1"/>
    </source>
</evidence>
<dbReference type="Proteomes" id="UP001345013">
    <property type="component" value="Unassembled WGS sequence"/>
</dbReference>